<gene>
    <name evidence="1" type="ORF">XELAEV_18042076mg</name>
</gene>
<evidence type="ECO:0000313" key="2">
    <source>
        <dbReference type="Proteomes" id="UP000694892"/>
    </source>
</evidence>
<name>A0A974C428_XENLA</name>
<sequence length="71" mass="7802">MINYSTTTFLKKCPAPSMYKSLKSSNCWSLLSNGIGLRIIMIICHTTDLMGIILDDDIKKPACHKEGLGAV</sequence>
<dbReference type="Proteomes" id="UP000694892">
    <property type="component" value="Chromosome 8S"/>
</dbReference>
<dbReference type="AlphaFoldDB" id="A0A974C428"/>
<proteinExistence type="predicted"/>
<organism evidence="1 2">
    <name type="scientific">Xenopus laevis</name>
    <name type="common">African clawed frog</name>
    <dbReference type="NCBI Taxonomy" id="8355"/>
    <lineage>
        <taxon>Eukaryota</taxon>
        <taxon>Metazoa</taxon>
        <taxon>Chordata</taxon>
        <taxon>Craniata</taxon>
        <taxon>Vertebrata</taxon>
        <taxon>Euteleostomi</taxon>
        <taxon>Amphibia</taxon>
        <taxon>Batrachia</taxon>
        <taxon>Anura</taxon>
        <taxon>Pipoidea</taxon>
        <taxon>Pipidae</taxon>
        <taxon>Xenopodinae</taxon>
        <taxon>Xenopus</taxon>
        <taxon>Xenopus</taxon>
    </lineage>
</organism>
<evidence type="ECO:0000313" key="1">
    <source>
        <dbReference type="EMBL" id="OCT65826.1"/>
    </source>
</evidence>
<accession>A0A974C428</accession>
<protein>
    <submittedName>
        <fullName evidence="1">Uncharacterized protein</fullName>
    </submittedName>
</protein>
<dbReference type="EMBL" id="CM004481">
    <property type="protein sequence ID" value="OCT65826.1"/>
    <property type="molecule type" value="Genomic_DNA"/>
</dbReference>
<reference evidence="2" key="1">
    <citation type="journal article" date="2016" name="Nature">
        <title>Genome evolution in the allotetraploid frog Xenopus laevis.</title>
        <authorList>
            <person name="Session A.M."/>
            <person name="Uno Y."/>
            <person name="Kwon T."/>
            <person name="Chapman J.A."/>
            <person name="Toyoda A."/>
            <person name="Takahashi S."/>
            <person name="Fukui A."/>
            <person name="Hikosaka A."/>
            <person name="Suzuki A."/>
            <person name="Kondo M."/>
            <person name="van Heeringen S.J."/>
            <person name="Quigley I."/>
            <person name="Heinz S."/>
            <person name="Ogino H."/>
            <person name="Ochi H."/>
            <person name="Hellsten U."/>
            <person name="Lyons J.B."/>
            <person name="Simakov O."/>
            <person name="Putnam N."/>
            <person name="Stites J."/>
            <person name="Kuroki Y."/>
            <person name="Tanaka T."/>
            <person name="Michiue T."/>
            <person name="Watanabe M."/>
            <person name="Bogdanovic O."/>
            <person name="Lister R."/>
            <person name="Georgiou G."/>
            <person name="Paranjpe S.S."/>
            <person name="van Kruijsbergen I."/>
            <person name="Shu S."/>
            <person name="Carlson J."/>
            <person name="Kinoshita T."/>
            <person name="Ohta Y."/>
            <person name="Mawaribuchi S."/>
            <person name="Jenkins J."/>
            <person name="Grimwood J."/>
            <person name="Schmutz J."/>
            <person name="Mitros T."/>
            <person name="Mozaffari S.V."/>
            <person name="Suzuki Y."/>
            <person name="Haramoto Y."/>
            <person name="Yamamoto T.S."/>
            <person name="Takagi C."/>
            <person name="Heald R."/>
            <person name="Miller K."/>
            <person name="Haudenschild C."/>
            <person name="Kitzman J."/>
            <person name="Nakayama T."/>
            <person name="Izutsu Y."/>
            <person name="Robert J."/>
            <person name="Fortriede J."/>
            <person name="Burns K."/>
            <person name="Lotay V."/>
            <person name="Karimi K."/>
            <person name="Yasuoka Y."/>
            <person name="Dichmann D.S."/>
            <person name="Flajnik M.F."/>
            <person name="Houston D.W."/>
            <person name="Shendure J."/>
            <person name="DuPasquier L."/>
            <person name="Vize P.D."/>
            <person name="Zorn A.M."/>
            <person name="Ito M."/>
            <person name="Marcotte E.M."/>
            <person name="Wallingford J.B."/>
            <person name="Ito Y."/>
            <person name="Asashima M."/>
            <person name="Ueno N."/>
            <person name="Matsuda Y."/>
            <person name="Veenstra G.J."/>
            <person name="Fujiyama A."/>
            <person name="Harland R.M."/>
            <person name="Taira M."/>
            <person name="Rokhsar D.S."/>
        </authorList>
    </citation>
    <scope>NUCLEOTIDE SEQUENCE [LARGE SCALE GENOMIC DNA]</scope>
    <source>
        <strain evidence="2">J</strain>
    </source>
</reference>